<evidence type="ECO:0000313" key="4">
    <source>
        <dbReference type="Proteomes" id="UP000014074"/>
    </source>
</evidence>
<dbReference type="HOGENOM" id="CLU_010194_13_4_1"/>
<dbReference type="EMBL" id="KB933188">
    <property type="protein sequence ID" value="EON98836.1"/>
    <property type="molecule type" value="Genomic_DNA"/>
</dbReference>
<dbReference type="InterPro" id="IPR002347">
    <property type="entry name" value="SDR_fam"/>
</dbReference>
<organism evidence="3 4">
    <name type="scientific">Phaeoacremonium minimum (strain UCR-PA7)</name>
    <name type="common">Esca disease fungus</name>
    <name type="synonym">Togninia minima</name>
    <dbReference type="NCBI Taxonomy" id="1286976"/>
    <lineage>
        <taxon>Eukaryota</taxon>
        <taxon>Fungi</taxon>
        <taxon>Dikarya</taxon>
        <taxon>Ascomycota</taxon>
        <taxon>Pezizomycotina</taxon>
        <taxon>Sordariomycetes</taxon>
        <taxon>Sordariomycetidae</taxon>
        <taxon>Togniniales</taxon>
        <taxon>Togniniaceae</taxon>
        <taxon>Phaeoacremonium</taxon>
    </lineage>
</organism>
<dbReference type="Gene3D" id="3.40.50.720">
    <property type="entry name" value="NAD(P)-binding Rossmann-like Domain"/>
    <property type="match status" value="1"/>
</dbReference>
<dbReference type="Proteomes" id="UP000014074">
    <property type="component" value="Unassembled WGS sequence"/>
</dbReference>
<dbReference type="PRINTS" id="PR00081">
    <property type="entry name" value="GDHRDH"/>
</dbReference>
<dbReference type="GO" id="GO:0005737">
    <property type="term" value="C:cytoplasm"/>
    <property type="evidence" value="ECO:0007669"/>
    <property type="project" value="TreeGrafter"/>
</dbReference>
<dbReference type="InterPro" id="IPR036291">
    <property type="entry name" value="NAD(P)-bd_dom_sf"/>
</dbReference>
<dbReference type="AlphaFoldDB" id="R8BHQ9"/>
<gene>
    <name evidence="3" type="ORF">UCRPA7_5649</name>
</gene>
<reference evidence="4" key="1">
    <citation type="journal article" date="2013" name="Genome Announc.">
        <title>Draft genome sequence of the ascomycete Phaeoacremonium aleophilum strain UCR-PA7, a causal agent of the esca disease complex in grapevines.</title>
        <authorList>
            <person name="Blanco-Ulate B."/>
            <person name="Rolshausen P."/>
            <person name="Cantu D."/>
        </authorList>
    </citation>
    <scope>NUCLEOTIDE SEQUENCE [LARGE SCALE GENOMIC DNA]</scope>
    <source>
        <strain evidence="4">UCR-PA7</strain>
    </source>
</reference>
<dbReference type="SUPFAM" id="SSF51735">
    <property type="entry name" value="NAD(P)-binding Rossmann-fold domains"/>
    <property type="match status" value="1"/>
</dbReference>
<dbReference type="OrthoDB" id="37659at2759"/>
<keyword evidence="4" id="KW-1185">Reference proteome</keyword>
<keyword evidence="2" id="KW-0560">Oxidoreductase</keyword>
<dbReference type="GO" id="GO:0016616">
    <property type="term" value="F:oxidoreductase activity, acting on the CH-OH group of donors, NAD or NADP as acceptor"/>
    <property type="evidence" value="ECO:0007669"/>
    <property type="project" value="TreeGrafter"/>
</dbReference>
<dbReference type="PANTHER" id="PTHR44229:SF4">
    <property type="entry name" value="15-HYDROXYPROSTAGLANDIN DEHYDROGENASE [NAD(+)]"/>
    <property type="match status" value="1"/>
</dbReference>
<proteinExistence type="inferred from homology"/>
<dbReference type="GeneID" id="19326224"/>
<name>R8BHQ9_PHAM7</name>
<sequence length="144" mass="15687">MIMQVALITGGGSGMGFAVAQKLVRENWLVAIVDLNEDDGLKAARDLGSNASFVKANVVKYNEQLEAFEKTFTKHGRLDFVFANAGIAGLPDFYDKAKTWPPQPPSLLVQHVNLTGVEYSAYLAMHYMRRNNEPGGVIIITASG</sequence>
<evidence type="ECO:0000256" key="2">
    <source>
        <dbReference type="ARBA" id="ARBA00023002"/>
    </source>
</evidence>
<dbReference type="KEGG" id="tmn:UCRPA7_5649"/>
<dbReference type="eggNOG" id="KOG0725">
    <property type="taxonomic scope" value="Eukaryota"/>
</dbReference>
<protein>
    <submittedName>
        <fullName evidence="3">Putative 15-hydroxyprostaglandin dehydrogenase (Nad(+)) protein</fullName>
    </submittedName>
</protein>
<accession>R8BHQ9</accession>
<dbReference type="PANTHER" id="PTHR44229">
    <property type="entry name" value="15-HYDROXYPROSTAGLANDIN DEHYDROGENASE [NAD(+)]"/>
    <property type="match status" value="1"/>
</dbReference>
<comment type="similarity">
    <text evidence="1">Belongs to the short-chain dehydrogenases/reductases (SDR) family.</text>
</comment>
<dbReference type="RefSeq" id="XP_007916385.1">
    <property type="nucleotide sequence ID" value="XM_007918194.1"/>
</dbReference>
<evidence type="ECO:0000256" key="1">
    <source>
        <dbReference type="ARBA" id="ARBA00006484"/>
    </source>
</evidence>
<evidence type="ECO:0000313" key="3">
    <source>
        <dbReference type="EMBL" id="EON98836.1"/>
    </source>
</evidence>
<dbReference type="Pfam" id="PF00106">
    <property type="entry name" value="adh_short"/>
    <property type="match status" value="1"/>
</dbReference>